<evidence type="ECO:0000256" key="2">
    <source>
        <dbReference type="ARBA" id="ARBA00019232"/>
    </source>
</evidence>
<dbReference type="EMBL" id="CP000472">
    <property type="protein sequence ID" value="ACJ31600.1"/>
    <property type="molecule type" value="Genomic_DNA"/>
</dbReference>
<dbReference type="Pfam" id="PF10502">
    <property type="entry name" value="Peptidase_S26"/>
    <property type="match status" value="1"/>
</dbReference>
<dbReference type="CDD" id="cd06530">
    <property type="entry name" value="S26_SPase_I"/>
    <property type="match status" value="1"/>
</dbReference>
<dbReference type="SUPFAM" id="SSF51306">
    <property type="entry name" value="LexA/Signal peptidase"/>
    <property type="match status" value="1"/>
</dbReference>
<accession>B8CVC4</accession>
<dbReference type="Proteomes" id="UP000000753">
    <property type="component" value="Chromosome"/>
</dbReference>
<dbReference type="InterPro" id="IPR036286">
    <property type="entry name" value="LexA/Signal_pep-like_sf"/>
</dbReference>
<dbReference type="AlphaFoldDB" id="B8CVC4"/>
<keyword evidence="4" id="KW-0378">Hydrolase</keyword>
<dbReference type="HOGENOM" id="CLU_1214129_0_0_6"/>
<feature type="domain" description="Peptidase S26" evidence="5">
    <location>
        <begin position="85"/>
        <end position="211"/>
    </location>
</feature>
<dbReference type="PRINTS" id="PR00727">
    <property type="entry name" value="LEADERPTASE"/>
</dbReference>
<dbReference type="InterPro" id="IPR000223">
    <property type="entry name" value="Pept_S26A_signal_pept_1"/>
</dbReference>
<dbReference type="PANTHER" id="PTHR43390">
    <property type="entry name" value="SIGNAL PEPTIDASE I"/>
    <property type="match status" value="1"/>
</dbReference>
<gene>
    <name evidence="6" type="ordered locus">swp_4985</name>
</gene>
<keyword evidence="4" id="KW-0645">Protease</keyword>
<dbReference type="eggNOG" id="COG0681">
    <property type="taxonomic scope" value="Bacteria"/>
</dbReference>
<dbReference type="GO" id="GO:0016020">
    <property type="term" value="C:membrane"/>
    <property type="evidence" value="ECO:0007669"/>
    <property type="project" value="UniProtKB-SubCell"/>
</dbReference>
<comment type="subcellular location">
    <subcellularLocation>
        <location evidence="4">Membrane</location>
        <topology evidence="4">Multi-pass membrane protein</topology>
    </subcellularLocation>
</comment>
<evidence type="ECO:0000313" key="6">
    <source>
        <dbReference type="EMBL" id="ACJ31600.1"/>
    </source>
</evidence>
<sequence length="228" mass="26461">MRALKLNFVIVMFFITHVLILRWNDHFSNFKSLQHYPIMFLFLFLILLVILLVAFRDIKLKALSLALLYLIGYTYLLKTEHFFLFGYAISDVQGRSMEPVLNSGDRLIYKIREGDAIERGDIVTTTVKKLHEEGNIGIIKAVAGVPGDNIFVCDYEVFINGDSFYNEYKPLSDCLHIEKIQLTDKSYYLLGYNKYNSHDSRYFGPVKLSQIELFLAYKVSEESAVTYF</sequence>
<dbReference type="RefSeq" id="WP_020914929.1">
    <property type="nucleotide sequence ID" value="NC_011566.1"/>
</dbReference>
<evidence type="ECO:0000256" key="3">
    <source>
        <dbReference type="PIRSR" id="PIRSR600223-1"/>
    </source>
</evidence>
<evidence type="ECO:0000259" key="5">
    <source>
        <dbReference type="Pfam" id="PF10502"/>
    </source>
</evidence>
<dbReference type="OrthoDB" id="9815782at2"/>
<proteinExistence type="inferred from homology"/>
<comment type="catalytic activity">
    <reaction evidence="4">
        <text>Cleavage of hydrophobic, N-terminal signal or leader sequences from secreted and periplasmic proteins.</text>
        <dbReference type="EC" id="3.4.21.89"/>
    </reaction>
</comment>
<dbReference type="NCBIfam" id="TIGR02227">
    <property type="entry name" value="sigpep_I_bact"/>
    <property type="match status" value="1"/>
</dbReference>
<keyword evidence="4" id="KW-0472">Membrane</keyword>
<protein>
    <recommendedName>
        <fullName evidence="2 4">Signal peptidase I</fullName>
        <ecNumber evidence="4">3.4.21.89</ecNumber>
    </recommendedName>
</protein>
<feature type="active site" evidence="3">
    <location>
        <position position="96"/>
    </location>
</feature>
<evidence type="ECO:0000256" key="1">
    <source>
        <dbReference type="ARBA" id="ARBA00009370"/>
    </source>
</evidence>
<reference evidence="6 7" key="1">
    <citation type="journal article" date="2008" name="PLoS ONE">
        <title>Environmental adaptation: genomic analysis of the piezotolerant and psychrotolerant deep-sea iron reducing bacterium Shewanella piezotolerans WP3.</title>
        <authorList>
            <person name="Wang F."/>
            <person name="Wang J."/>
            <person name="Jian H."/>
            <person name="Zhang B."/>
            <person name="Li S."/>
            <person name="Wang F."/>
            <person name="Zeng X."/>
            <person name="Gao L."/>
            <person name="Bartlett D.H."/>
            <person name="Yu J."/>
            <person name="Hu S."/>
            <person name="Xiao X."/>
        </authorList>
    </citation>
    <scope>NUCLEOTIDE SEQUENCE [LARGE SCALE GENOMIC DNA]</scope>
    <source>
        <strain evidence="7">WP3 / JCM 13877</strain>
    </source>
</reference>
<keyword evidence="7" id="KW-1185">Reference proteome</keyword>
<organism evidence="6 7">
    <name type="scientific">Shewanella piezotolerans (strain WP3 / JCM 13877)</name>
    <dbReference type="NCBI Taxonomy" id="225849"/>
    <lineage>
        <taxon>Bacteria</taxon>
        <taxon>Pseudomonadati</taxon>
        <taxon>Pseudomonadota</taxon>
        <taxon>Gammaproteobacteria</taxon>
        <taxon>Alteromonadales</taxon>
        <taxon>Shewanellaceae</taxon>
        <taxon>Shewanella</taxon>
    </lineage>
</organism>
<dbReference type="STRING" id="225849.swp_4985"/>
<feature type="transmembrane region" description="Helical" evidence="4">
    <location>
        <begin position="7"/>
        <end position="24"/>
    </location>
</feature>
<dbReference type="GO" id="GO:0009003">
    <property type="term" value="F:signal peptidase activity"/>
    <property type="evidence" value="ECO:0007669"/>
    <property type="project" value="UniProtKB-EC"/>
</dbReference>
<evidence type="ECO:0000256" key="4">
    <source>
        <dbReference type="RuleBase" id="RU362042"/>
    </source>
</evidence>
<dbReference type="KEGG" id="swp:swp_4985"/>
<dbReference type="InterPro" id="IPR019533">
    <property type="entry name" value="Peptidase_S26"/>
</dbReference>
<dbReference type="PANTHER" id="PTHR43390:SF1">
    <property type="entry name" value="CHLOROPLAST PROCESSING PEPTIDASE"/>
    <property type="match status" value="1"/>
</dbReference>
<keyword evidence="4" id="KW-0812">Transmembrane</keyword>
<name>B8CVC4_SHEPW</name>
<feature type="transmembrane region" description="Helical" evidence="4">
    <location>
        <begin position="36"/>
        <end position="55"/>
    </location>
</feature>
<dbReference type="Gene3D" id="2.10.109.10">
    <property type="entry name" value="Umud Fragment, subunit A"/>
    <property type="match status" value="1"/>
</dbReference>
<keyword evidence="4" id="KW-1133">Transmembrane helix</keyword>
<feature type="active site" evidence="3">
    <location>
        <position position="140"/>
    </location>
</feature>
<dbReference type="EC" id="3.4.21.89" evidence="4"/>
<comment type="similarity">
    <text evidence="1 4">Belongs to the peptidase S26 family.</text>
</comment>
<dbReference type="GO" id="GO:0004252">
    <property type="term" value="F:serine-type endopeptidase activity"/>
    <property type="evidence" value="ECO:0007669"/>
    <property type="project" value="InterPro"/>
</dbReference>
<dbReference type="GO" id="GO:0006465">
    <property type="term" value="P:signal peptide processing"/>
    <property type="evidence" value="ECO:0007669"/>
    <property type="project" value="InterPro"/>
</dbReference>
<evidence type="ECO:0000313" key="7">
    <source>
        <dbReference type="Proteomes" id="UP000000753"/>
    </source>
</evidence>